<dbReference type="PANTHER" id="PTHR21641">
    <property type="entry name" value="TRANSLATION INITIATION FACTOR-RELATED"/>
    <property type="match status" value="1"/>
</dbReference>
<name>A0A2V3IV77_9FLOR</name>
<proteinExistence type="inferred from homology"/>
<keyword evidence="3" id="KW-0396">Initiation factor</keyword>
<evidence type="ECO:0000256" key="1">
    <source>
        <dbReference type="ARBA" id="ARBA00007340"/>
    </source>
</evidence>
<dbReference type="AlphaFoldDB" id="A0A2V3IV77"/>
<keyword evidence="7" id="KW-1185">Reference proteome</keyword>
<protein>
    <submittedName>
        <fullName evidence="6">Putative RNA-binding protein EIF1AD</fullName>
    </submittedName>
</protein>
<dbReference type="SMART" id="SM00652">
    <property type="entry name" value="eIF1a"/>
    <property type="match status" value="1"/>
</dbReference>
<comment type="similarity">
    <text evidence="1">Belongs to the EIF1AD family.</text>
</comment>
<feature type="region of interest" description="Disordered" evidence="4">
    <location>
        <begin position="116"/>
        <end position="174"/>
    </location>
</feature>
<dbReference type="GO" id="GO:0003723">
    <property type="term" value="F:RNA binding"/>
    <property type="evidence" value="ECO:0007669"/>
    <property type="project" value="UniProtKB-KW"/>
</dbReference>
<comment type="caution">
    <text evidence="6">The sequence shown here is derived from an EMBL/GenBank/DDBJ whole genome shotgun (WGS) entry which is preliminary data.</text>
</comment>
<dbReference type="InterPro" id="IPR012340">
    <property type="entry name" value="NA-bd_OB-fold"/>
</dbReference>
<evidence type="ECO:0000313" key="7">
    <source>
        <dbReference type="Proteomes" id="UP000247409"/>
    </source>
</evidence>
<keyword evidence="3" id="KW-0648">Protein biosynthesis</keyword>
<feature type="domain" description="S1-like" evidence="5">
    <location>
        <begin position="13"/>
        <end position="71"/>
    </location>
</feature>
<dbReference type="STRING" id="448386.A0A2V3IV77"/>
<evidence type="ECO:0000313" key="6">
    <source>
        <dbReference type="EMBL" id="PXF45993.1"/>
    </source>
</evidence>
<sequence>MTTPGNRRRRTQLLSELPALKPGQQVAQITRALGENTYEVRLEGGHLQLVRLPKRLRDVAYIRRDSFVFVREHAEARGRVVGDIELVVLPAFLPALRKEHFWPAAFHPHRLKRDEHDVPVHDSSDSAEEDDWQLGQGNPNRRMLSHMASSDEELSSDEEHSEDDDDRQPTAHSH</sequence>
<reference evidence="6 7" key="1">
    <citation type="journal article" date="2018" name="Mol. Biol. Evol.">
        <title>Analysis of the draft genome of the red seaweed Gracilariopsis chorda provides insights into genome size evolution in Rhodophyta.</title>
        <authorList>
            <person name="Lee J."/>
            <person name="Yang E.C."/>
            <person name="Graf L."/>
            <person name="Yang J.H."/>
            <person name="Qiu H."/>
            <person name="Zel Zion U."/>
            <person name="Chan C.X."/>
            <person name="Stephens T.G."/>
            <person name="Weber A.P.M."/>
            <person name="Boo G.H."/>
            <person name="Boo S.M."/>
            <person name="Kim K.M."/>
            <person name="Shin Y."/>
            <person name="Jung M."/>
            <person name="Lee S.J."/>
            <person name="Yim H.S."/>
            <person name="Lee J.H."/>
            <person name="Bhattacharya D."/>
            <person name="Yoon H.S."/>
        </authorList>
    </citation>
    <scope>NUCLEOTIDE SEQUENCE [LARGE SCALE GENOMIC DNA]</scope>
    <source>
        <strain evidence="6 7">SKKU-2015</strain>
        <tissue evidence="6">Whole body</tissue>
    </source>
</reference>
<accession>A0A2V3IV77</accession>
<gene>
    <name evidence="6" type="ORF">BWQ96_04249</name>
</gene>
<evidence type="ECO:0000256" key="3">
    <source>
        <dbReference type="PROSITE-ProRule" id="PRU00181"/>
    </source>
</evidence>
<dbReference type="OrthoDB" id="5226at2759"/>
<dbReference type="SUPFAM" id="SSF50249">
    <property type="entry name" value="Nucleic acid-binding proteins"/>
    <property type="match status" value="1"/>
</dbReference>
<evidence type="ECO:0000256" key="4">
    <source>
        <dbReference type="SAM" id="MobiDB-lite"/>
    </source>
</evidence>
<dbReference type="Proteomes" id="UP000247409">
    <property type="component" value="Unassembled WGS sequence"/>
</dbReference>
<evidence type="ECO:0000256" key="2">
    <source>
        <dbReference type="ARBA" id="ARBA00022884"/>
    </source>
</evidence>
<dbReference type="InterPro" id="IPR006196">
    <property type="entry name" value="RNA-binding_domain_S1_IF1"/>
</dbReference>
<organism evidence="6 7">
    <name type="scientific">Gracilariopsis chorda</name>
    <dbReference type="NCBI Taxonomy" id="448386"/>
    <lineage>
        <taxon>Eukaryota</taxon>
        <taxon>Rhodophyta</taxon>
        <taxon>Florideophyceae</taxon>
        <taxon>Rhodymeniophycidae</taxon>
        <taxon>Gracilariales</taxon>
        <taxon>Gracilariaceae</taxon>
        <taxon>Gracilariopsis</taxon>
    </lineage>
</organism>
<keyword evidence="2" id="KW-0694">RNA-binding</keyword>
<dbReference type="Gene3D" id="2.40.50.140">
    <property type="entry name" value="Nucleic acid-binding proteins"/>
    <property type="match status" value="1"/>
</dbReference>
<dbReference type="EMBL" id="NBIV01000047">
    <property type="protein sequence ID" value="PXF45993.1"/>
    <property type="molecule type" value="Genomic_DNA"/>
</dbReference>
<dbReference type="GO" id="GO:0005634">
    <property type="term" value="C:nucleus"/>
    <property type="evidence" value="ECO:0007669"/>
    <property type="project" value="TreeGrafter"/>
</dbReference>
<dbReference type="GO" id="GO:0003743">
    <property type="term" value="F:translation initiation factor activity"/>
    <property type="evidence" value="ECO:0007669"/>
    <property type="project" value="UniProtKB-UniRule"/>
</dbReference>
<dbReference type="Pfam" id="PF01176">
    <property type="entry name" value="eIF-1a"/>
    <property type="match status" value="1"/>
</dbReference>
<dbReference type="PROSITE" id="PS50832">
    <property type="entry name" value="S1_IF1_TYPE"/>
    <property type="match status" value="1"/>
</dbReference>
<evidence type="ECO:0000259" key="5">
    <source>
        <dbReference type="PROSITE" id="PS50832"/>
    </source>
</evidence>
<feature type="compositionally biased region" description="Acidic residues" evidence="4">
    <location>
        <begin position="150"/>
        <end position="166"/>
    </location>
</feature>
<dbReference type="InterPro" id="IPR001253">
    <property type="entry name" value="TIF_eIF-1A"/>
</dbReference>
<dbReference type="PANTHER" id="PTHR21641:SF0">
    <property type="entry name" value="RNA-BINDING PROTEIN EIF1AD-RELATED"/>
    <property type="match status" value="1"/>
</dbReference>
<dbReference type="InterPro" id="IPR039294">
    <property type="entry name" value="EIF1AD"/>
</dbReference>